<sequence>MAEAIGLVGLVASVLQLVDTVVKAHHYIKNFHDAPNDQQRLFLEVQSLEPLVRELYKRITNTEAAGLINDILEFTEPLNQMKGTMEWLSKKLAPEDIAKSIRNVERNQERYYESDQRDKILDWYSPLNFFLRQADIFNTWQPGTGGWLLADGLFNQWKSGSGRILWCRGIPGAGKSVLASIIVENLRAEAEGQNTGVAHWGPTVNLMLTSRPHIKIDDDISNSIIETLEIRATEDDIRRHIAAQIQKSSRLSRHVRNSPGLREEIETIIVRRSDGMFLLAKFHIDSLTTKHTVKAVRDTLANMPDDLSRTYDEIMERINRQSEDDRNLARYTLCWISNVKRPLRPAELREALAVESGTTALDPDNLLDIDTILSVCAGLVVVDQGDDLVRFIHYTTQDYLEEIQADAFPRFTIATLISFHTPS</sequence>
<dbReference type="AlphaFoldDB" id="A0AAD7G4Q7"/>
<evidence type="ECO:0000259" key="4">
    <source>
        <dbReference type="Pfam" id="PF24883"/>
    </source>
</evidence>
<feature type="chain" id="PRO_5042205952" evidence="2">
    <location>
        <begin position="25"/>
        <end position="423"/>
    </location>
</feature>
<name>A0AAD7G4Q7_MYCRO</name>
<dbReference type="Gene3D" id="1.20.120.1020">
    <property type="entry name" value="Prion-inhibition and propagation, HeLo domain"/>
    <property type="match status" value="1"/>
</dbReference>
<evidence type="ECO:0000313" key="5">
    <source>
        <dbReference type="EMBL" id="KAJ7659432.1"/>
    </source>
</evidence>
<protein>
    <submittedName>
        <fullName evidence="5">Uncharacterized protein</fullName>
    </submittedName>
</protein>
<accession>A0AAD7G4Q7</accession>
<dbReference type="PANTHER" id="PTHR10039">
    <property type="entry name" value="AMELOGENIN"/>
    <property type="match status" value="1"/>
</dbReference>
<organism evidence="5 6">
    <name type="scientific">Mycena rosella</name>
    <name type="common">Pink bonnet</name>
    <name type="synonym">Agaricus rosellus</name>
    <dbReference type="NCBI Taxonomy" id="1033263"/>
    <lineage>
        <taxon>Eukaryota</taxon>
        <taxon>Fungi</taxon>
        <taxon>Dikarya</taxon>
        <taxon>Basidiomycota</taxon>
        <taxon>Agaricomycotina</taxon>
        <taxon>Agaricomycetes</taxon>
        <taxon>Agaricomycetidae</taxon>
        <taxon>Agaricales</taxon>
        <taxon>Marasmiineae</taxon>
        <taxon>Mycenaceae</taxon>
        <taxon>Mycena</taxon>
    </lineage>
</organism>
<keyword evidence="6" id="KW-1185">Reference proteome</keyword>
<dbReference type="Proteomes" id="UP001221757">
    <property type="component" value="Unassembled WGS sequence"/>
</dbReference>
<evidence type="ECO:0000256" key="2">
    <source>
        <dbReference type="SAM" id="SignalP"/>
    </source>
</evidence>
<reference evidence="5" key="1">
    <citation type="submission" date="2023-03" db="EMBL/GenBank/DDBJ databases">
        <title>Massive genome expansion in bonnet fungi (Mycena s.s.) driven by repeated elements and novel gene families across ecological guilds.</title>
        <authorList>
            <consortium name="Lawrence Berkeley National Laboratory"/>
            <person name="Harder C.B."/>
            <person name="Miyauchi S."/>
            <person name="Viragh M."/>
            <person name="Kuo A."/>
            <person name="Thoen E."/>
            <person name="Andreopoulos B."/>
            <person name="Lu D."/>
            <person name="Skrede I."/>
            <person name="Drula E."/>
            <person name="Henrissat B."/>
            <person name="Morin E."/>
            <person name="Kohler A."/>
            <person name="Barry K."/>
            <person name="LaButti K."/>
            <person name="Morin E."/>
            <person name="Salamov A."/>
            <person name="Lipzen A."/>
            <person name="Mereny Z."/>
            <person name="Hegedus B."/>
            <person name="Baldrian P."/>
            <person name="Stursova M."/>
            <person name="Weitz H."/>
            <person name="Taylor A."/>
            <person name="Grigoriev I.V."/>
            <person name="Nagy L.G."/>
            <person name="Martin F."/>
            <person name="Kauserud H."/>
        </authorList>
    </citation>
    <scope>NUCLEOTIDE SEQUENCE</scope>
    <source>
        <strain evidence="5">CBHHK067</strain>
    </source>
</reference>
<dbReference type="Pfam" id="PF24883">
    <property type="entry name" value="NPHP3_N"/>
    <property type="match status" value="1"/>
</dbReference>
<comment type="caution">
    <text evidence="5">The sequence shown here is derived from an EMBL/GenBank/DDBJ whole genome shotgun (WGS) entry which is preliminary data.</text>
</comment>
<keyword evidence="1" id="KW-0677">Repeat</keyword>
<dbReference type="EMBL" id="JARKIE010000271">
    <property type="protein sequence ID" value="KAJ7659432.1"/>
    <property type="molecule type" value="Genomic_DNA"/>
</dbReference>
<gene>
    <name evidence="5" type="ORF">B0H17DRAFT_1337573</name>
</gene>
<dbReference type="Gene3D" id="3.40.50.300">
    <property type="entry name" value="P-loop containing nucleotide triphosphate hydrolases"/>
    <property type="match status" value="1"/>
</dbReference>
<dbReference type="InterPro" id="IPR027417">
    <property type="entry name" value="P-loop_NTPase"/>
</dbReference>
<feature type="domain" description="Nephrocystin 3-like N-terminal" evidence="4">
    <location>
        <begin position="143"/>
        <end position="191"/>
    </location>
</feature>
<evidence type="ECO:0000313" key="6">
    <source>
        <dbReference type="Proteomes" id="UP001221757"/>
    </source>
</evidence>
<proteinExistence type="predicted"/>
<dbReference type="Pfam" id="PF22939">
    <property type="entry name" value="WHD_GPIID"/>
    <property type="match status" value="1"/>
</dbReference>
<evidence type="ECO:0000256" key="1">
    <source>
        <dbReference type="ARBA" id="ARBA00022737"/>
    </source>
</evidence>
<dbReference type="InterPro" id="IPR054471">
    <property type="entry name" value="GPIID_WHD"/>
</dbReference>
<evidence type="ECO:0000259" key="3">
    <source>
        <dbReference type="Pfam" id="PF22939"/>
    </source>
</evidence>
<feature type="domain" description="GPI inositol-deacylase winged helix" evidence="3">
    <location>
        <begin position="324"/>
        <end position="401"/>
    </location>
</feature>
<dbReference type="InterPro" id="IPR056884">
    <property type="entry name" value="NPHP3-like_N"/>
</dbReference>
<feature type="signal peptide" evidence="2">
    <location>
        <begin position="1"/>
        <end position="24"/>
    </location>
</feature>
<keyword evidence="2" id="KW-0732">Signal</keyword>
<dbReference type="PANTHER" id="PTHR10039:SF15">
    <property type="entry name" value="NACHT DOMAIN-CONTAINING PROTEIN"/>
    <property type="match status" value="1"/>
</dbReference>
<dbReference type="InterPro" id="IPR038305">
    <property type="entry name" value="HeLo_sf"/>
</dbReference>